<dbReference type="Proteomes" id="UP000238479">
    <property type="component" value="Chromosome 3"/>
</dbReference>
<name>A0A2P6RBN7_ROSCH</name>
<dbReference type="EMBL" id="PDCK01000041">
    <property type="protein sequence ID" value="PRQ43843.1"/>
    <property type="molecule type" value="Genomic_DNA"/>
</dbReference>
<reference evidence="1 2" key="1">
    <citation type="journal article" date="2018" name="Nat. Genet.">
        <title>The Rosa genome provides new insights in the design of modern roses.</title>
        <authorList>
            <person name="Bendahmane M."/>
        </authorList>
    </citation>
    <scope>NUCLEOTIDE SEQUENCE [LARGE SCALE GENOMIC DNA]</scope>
    <source>
        <strain evidence="2">cv. Old Blush</strain>
    </source>
</reference>
<accession>A0A2P6RBN7</accession>
<comment type="caution">
    <text evidence="1">The sequence shown here is derived from an EMBL/GenBank/DDBJ whole genome shotgun (WGS) entry which is preliminary data.</text>
</comment>
<dbReference type="AlphaFoldDB" id="A0A2P6RBN7"/>
<keyword evidence="2" id="KW-1185">Reference proteome</keyword>
<organism evidence="1 2">
    <name type="scientific">Rosa chinensis</name>
    <name type="common">China rose</name>
    <dbReference type="NCBI Taxonomy" id="74649"/>
    <lineage>
        <taxon>Eukaryota</taxon>
        <taxon>Viridiplantae</taxon>
        <taxon>Streptophyta</taxon>
        <taxon>Embryophyta</taxon>
        <taxon>Tracheophyta</taxon>
        <taxon>Spermatophyta</taxon>
        <taxon>Magnoliopsida</taxon>
        <taxon>eudicotyledons</taxon>
        <taxon>Gunneridae</taxon>
        <taxon>Pentapetalae</taxon>
        <taxon>rosids</taxon>
        <taxon>fabids</taxon>
        <taxon>Rosales</taxon>
        <taxon>Rosaceae</taxon>
        <taxon>Rosoideae</taxon>
        <taxon>Rosoideae incertae sedis</taxon>
        <taxon>Rosa</taxon>
    </lineage>
</organism>
<evidence type="ECO:0000313" key="2">
    <source>
        <dbReference type="Proteomes" id="UP000238479"/>
    </source>
</evidence>
<evidence type="ECO:0000313" key="1">
    <source>
        <dbReference type="EMBL" id="PRQ43843.1"/>
    </source>
</evidence>
<dbReference type="Gramene" id="PRQ43843">
    <property type="protein sequence ID" value="PRQ43843"/>
    <property type="gene ID" value="RchiOBHm_Chr3g0472741"/>
</dbReference>
<gene>
    <name evidence="1" type="ORF">RchiOBHm_Chr3g0472741</name>
</gene>
<proteinExistence type="predicted"/>
<sequence>MLLISNLQHKNLVSENNKSHLFHSIIFQTGVAATYHNINHLWEILYQIAQGFELRWWK</sequence>
<protein>
    <submittedName>
        <fullName evidence="1">Uncharacterized protein</fullName>
    </submittedName>
</protein>